<organism evidence="3 4">
    <name type="scientific">Pseudonocardia adelaidensis</name>
    <dbReference type="NCBI Taxonomy" id="648754"/>
    <lineage>
        <taxon>Bacteria</taxon>
        <taxon>Bacillati</taxon>
        <taxon>Actinomycetota</taxon>
        <taxon>Actinomycetes</taxon>
        <taxon>Pseudonocardiales</taxon>
        <taxon>Pseudonocardiaceae</taxon>
        <taxon>Pseudonocardia</taxon>
    </lineage>
</organism>
<feature type="domain" description="DUF7455" evidence="2">
    <location>
        <begin position="124"/>
        <end position="168"/>
    </location>
</feature>
<feature type="region of interest" description="Disordered" evidence="1">
    <location>
        <begin position="91"/>
        <end position="110"/>
    </location>
</feature>
<dbReference type="Pfam" id="PF24254">
    <property type="entry name" value="DUF7455"/>
    <property type="match status" value="1"/>
</dbReference>
<dbReference type="InterPro" id="IPR055878">
    <property type="entry name" value="DUF7455"/>
</dbReference>
<proteinExistence type="predicted"/>
<dbReference type="EMBL" id="BAABJO010000002">
    <property type="protein sequence ID" value="GAA5112282.1"/>
    <property type="molecule type" value="Genomic_DNA"/>
</dbReference>
<reference evidence="4" key="1">
    <citation type="journal article" date="2019" name="Int. J. Syst. Evol. Microbiol.">
        <title>The Global Catalogue of Microorganisms (GCM) 10K type strain sequencing project: providing services to taxonomists for standard genome sequencing and annotation.</title>
        <authorList>
            <consortium name="The Broad Institute Genomics Platform"/>
            <consortium name="The Broad Institute Genome Sequencing Center for Infectious Disease"/>
            <person name="Wu L."/>
            <person name="Ma J."/>
        </authorList>
    </citation>
    <scope>NUCLEOTIDE SEQUENCE [LARGE SCALE GENOMIC DNA]</scope>
    <source>
        <strain evidence="4">JCM 18302</strain>
    </source>
</reference>
<keyword evidence="4" id="KW-1185">Reference proteome</keyword>
<gene>
    <name evidence="3" type="ORF">GCM10023320_06350</name>
</gene>
<evidence type="ECO:0000259" key="2">
    <source>
        <dbReference type="Pfam" id="PF24254"/>
    </source>
</evidence>
<sequence length="174" mass="17955">MLPPGTANTPAGARPPQAWGAAPIVKVMLAAVRREGSGVVRPSPGAGSFLVPQTAICRTEIGDEHAGAPSATVSSPLSPLPIATGSPAAGSADWSWVAGTSTTGPPHTDQREDCMFIADTVPVLTRQDLCDRCPAAAHVRAVLPAGNDLLFCEHHARQHAPRLREIGALLSPEP</sequence>
<accession>A0ABP9NB90</accession>
<dbReference type="Proteomes" id="UP001500804">
    <property type="component" value="Unassembled WGS sequence"/>
</dbReference>
<evidence type="ECO:0000256" key="1">
    <source>
        <dbReference type="SAM" id="MobiDB-lite"/>
    </source>
</evidence>
<evidence type="ECO:0000313" key="3">
    <source>
        <dbReference type="EMBL" id="GAA5112282.1"/>
    </source>
</evidence>
<comment type="caution">
    <text evidence="3">The sequence shown here is derived from an EMBL/GenBank/DDBJ whole genome shotgun (WGS) entry which is preliminary data.</text>
</comment>
<name>A0ABP9NB90_9PSEU</name>
<protein>
    <recommendedName>
        <fullName evidence="2">DUF7455 domain-containing protein</fullName>
    </recommendedName>
</protein>
<evidence type="ECO:0000313" key="4">
    <source>
        <dbReference type="Proteomes" id="UP001500804"/>
    </source>
</evidence>